<keyword evidence="2" id="KW-0812">Transmembrane</keyword>
<dbReference type="Pfam" id="PF20155">
    <property type="entry name" value="TMP_3"/>
    <property type="match status" value="1"/>
</dbReference>
<protein>
    <recommendedName>
        <fullName evidence="3">Tape measure protein N-terminal domain-containing protein</fullName>
    </recommendedName>
</protein>
<dbReference type="AlphaFoldDB" id="A0A0F9KL85"/>
<gene>
    <name evidence="4" type="ORF">LCGC14_1314980</name>
</gene>
<organism evidence="4">
    <name type="scientific">marine sediment metagenome</name>
    <dbReference type="NCBI Taxonomy" id="412755"/>
    <lineage>
        <taxon>unclassified sequences</taxon>
        <taxon>metagenomes</taxon>
        <taxon>ecological metagenomes</taxon>
    </lineage>
</organism>
<feature type="transmembrane region" description="Helical" evidence="2">
    <location>
        <begin position="467"/>
        <end position="488"/>
    </location>
</feature>
<dbReference type="NCBIfam" id="TIGR02675">
    <property type="entry name" value="tape_meas_nterm"/>
    <property type="match status" value="1"/>
</dbReference>
<evidence type="ECO:0000313" key="4">
    <source>
        <dbReference type="EMBL" id="KKM82889.1"/>
    </source>
</evidence>
<feature type="coiled-coil region" evidence="1">
    <location>
        <begin position="528"/>
        <end position="562"/>
    </location>
</feature>
<keyword evidence="2" id="KW-1133">Transmembrane helix</keyword>
<accession>A0A0F9KL85</accession>
<proteinExistence type="predicted"/>
<dbReference type="InterPro" id="IPR013491">
    <property type="entry name" value="Tape_meas_N"/>
</dbReference>
<feature type="transmembrane region" description="Helical" evidence="2">
    <location>
        <begin position="415"/>
        <end position="434"/>
    </location>
</feature>
<sequence length="788" mass="83599">MTDLNFGLGVDTRGMEKGIKAMADFEKSVDRALASQEKASEKSARAFAKQGQAMNKALEDVRRLNQALRKSGAPPENISRNTRALNTLIKSMSRGEVGAIKFQRAQDRFTQSMNRSRASMSKFSSSAGTKKVGNLTKTLRDLESASVLAVGPLSGVGARIRALGAITTRSTLKIAGLLGAITGVAIGLSKLTTGAINAAKQFQAMEAAFLAGTGSIVIANIEMDFAAKRADDLGLNLSVLGKEYALLTASAAGTALQGEGVRKIFIGLTSAAAALKLNNEQLGGAFRAVTQIISKGNVQAEELRGQMAERIPGAFGIAAAAMGVTTRELDKMLKAGQLLATDLIPKLGDEMERRFGKQALNAANDLANVINRIDTRMLVFSRTLDKTVGISEGYTTVLITIANAIKSITDNMDKLFPAIGAVMGVLAVLVGPAILRGFATLVLWIARTTFGMGALNAILLANPFVRLVKVLGVLALAFAGGTVGAKLMSGAMEDQTTKVTPLIKGLDELIKRIKEQGGVSLKTAEQIAQAAAKEIAVKSKLLQQLQAELAAEEAIRNTTRRAGESTGGVFGSLIANLFGAKGKSSAELQKTRDHIASLLKQMRTMEKQLNTLAGIDPPALLGGGKENKDLDRAEKKIGKIIQNVRDLNFVLDQTEMGGLSALIDAEAVNKAEEVLAKLTPELRDKLLPALQAMVPGATNAAFALATLIVQQDGLSDAVKRTRTQLEGQTAALLSVTETIINLERRLEAAQKGSVAIKALEKQFALEKKVEKYRKALEKAGFAWDEINK</sequence>
<feature type="non-terminal residue" evidence="4">
    <location>
        <position position="788"/>
    </location>
</feature>
<keyword evidence="1" id="KW-0175">Coiled coil</keyword>
<feature type="domain" description="Tape measure protein N-terminal" evidence="3">
    <location>
        <begin position="194"/>
        <end position="386"/>
    </location>
</feature>
<name>A0A0F9KL85_9ZZZZ</name>
<evidence type="ECO:0000259" key="3">
    <source>
        <dbReference type="Pfam" id="PF20155"/>
    </source>
</evidence>
<dbReference type="EMBL" id="LAZR01007795">
    <property type="protein sequence ID" value="KKM82889.1"/>
    <property type="molecule type" value="Genomic_DNA"/>
</dbReference>
<evidence type="ECO:0000256" key="2">
    <source>
        <dbReference type="SAM" id="Phobius"/>
    </source>
</evidence>
<keyword evidence="2" id="KW-0472">Membrane</keyword>
<comment type="caution">
    <text evidence="4">The sequence shown here is derived from an EMBL/GenBank/DDBJ whole genome shotgun (WGS) entry which is preliminary data.</text>
</comment>
<reference evidence="4" key="1">
    <citation type="journal article" date="2015" name="Nature">
        <title>Complex archaea that bridge the gap between prokaryotes and eukaryotes.</title>
        <authorList>
            <person name="Spang A."/>
            <person name="Saw J.H."/>
            <person name="Jorgensen S.L."/>
            <person name="Zaremba-Niedzwiedzka K."/>
            <person name="Martijn J."/>
            <person name="Lind A.E."/>
            <person name="van Eijk R."/>
            <person name="Schleper C."/>
            <person name="Guy L."/>
            <person name="Ettema T.J."/>
        </authorList>
    </citation>
    <scope>NUCLEOTIDE SEQUENCE</scope>
</reference>
<evidence type="ECO:0000256" key="1">
    <source>
        <dbReference type="SAM" id="Coils"/>
    </source>
</evidence>